<dbReference type="eggNOG" id="ENOG502T06A">
    <property type="taxonomic scope" value="Eukaryota"/>
</dbReference>
<dbReference type="Proteomes" id="UP000266841">
    <property type="component" value="Unassembled WGS sequence"/>
</dbReference>
<proteinExistence type="predicted"/>
<keyword evidence="2" id="KW-1185">Reference proteome</keyword>
<sequence>ETKGDDGDGNKVQNLLQDWRHRRLRARRHAGEPLDQNDKTHLSRFTTCVPCVSCEFLLYASSSSRGALAGAQRRLPVLALTFRSIWFWSLEGIGGSVTPFPPSSSPVMVPAPPKVIRVLLAAILYSLAVYRVASMMFGDAFSSESGGMDLQRSFAAGPSKREARVSTAMIIATVPYDKVHAMALWSHLECLTEGIDRVLIAAPDAIWSKLIVEGIKHEFVRRAEEAAASSNSSQFERPPVIEAGYYRNNRYDAGLWCDGLRFGYGYDGGMGKADDDDSASAAANATIAGGAKKAGKPPVDGVADAIYIINDSAMSMKRYDNLTRRVVDSTRHELYTPNFTSSKTHPRLVSLNGRFDDLESAQPRAKYNWVESVYRGMTPKGLESFYRHTCLPQSFRSCLHVPADNRKRCIVDYFEKDLATSAFDIQTEVDAMYPSYWPNTTGIFPSFGPDWNGTAEYERLGPFWSGGQWIDNKRFYAYLQSEWGFPLKKVARLKGEVGRCNSLVTDGFLDTLAYPDEKTMDAYKEEMAESEFDLRGEEERERIRAHEAAVSALSPEKRTLVGKWCGQCRWKTSSCDRRARYLETQYGTGAIEAKLSLLEGGYCRLEVVFENGVEMKIAS</sequence>
<dbReference type="EMBL" id="AGNL01019144">
    <property type="protein sequence ID" value="EJK62068.1"/>
    <property type="molecule type" value="Genomic_DNA"/>
</dbReference>
<feature type="non-terminal residue" evidence="1">
    <location>
        <position position="1"/>
    </location>
</feature>
<protein>
    <submittedName>
        <fullName evidence="1">Uncharacterized protein</fullName>
    </submittedName>
</protein>
<evidence type="ECO:0000313" key="1">
    <source>
        <dbReference type="EMBL" id="EJK62068.1"/>
    </source>
</evidence>
<reference evidence="1 2" key="1">
    <citation type="journal article" date="2012" name="Genome Biol.">
        <title>Genome and low-iron response of an oceanic diatom adapted to chronic iron limitation.</title>
        <authorList>
            <person name="Lommer M."/>
            <person name="Specht M."/>
            <person name="Roy A.S."/>
            <person name="Kraemer L."/>
            <person name="Andreson R."/>
            <person name="Gutowska M.A."/>
            <person name="Wolf J."/>
            <person name="Bergner S.V."/>
            <person name="Schilhabel M.B."/>
            <person name="Klostermeier U.C."/>
            <person name="Beiko R.G."/>
            <person name="Rosenstiel P."/>
            <person name="Hippler M."/>
            <person name="Laroche J."/>
        </authorList>
    </citation>
    <scope>NUCLEOTIDE SEQUENCE [LARGE SCALE GENOMIC DNA]</scope>
    <source>
        <strain evidence="1 2">CCMP1005</strain>
    </source>
</reference>
<evidence type="ECO:0000313" key="2">
    <source>
        <dbReference type="Proteomes" id="UP000266841"/>
    </source>
</evidence>
<name>K0S7F7_THAOC</name>
<accession>K0S7F7</accession>
<gene>
    <name evidence="1" type="ORF">THAOC_17334</name>
</gene>
<dbReference type="OrthoDB" id="50977at2759"/>
<dbReference type="AlphaFoldDB" id="K0S7F7"/>
<organism evidence="1 2">
    <name type="scientific">Thalassiosira oceanica</name>
    <name type="common">Marine diatom</name>
    <dbReference type="NCBI Taxonomy" id="159749"/>
    <lineage>
        <taxon>Eukaryota</taxon>
        <taxon>Sar</taxon>
        <taxon>Stramenopiles</taxon>
        <taxon>Ochrophyta</taxon>
        <taxon>Bacillariophyta</taxon>
        <taxon>Coscinodiscophyceae</taxon>
        <taxon>Thalassiosirophycidae</taxon>
        <taxon>Thalassiosirales</taxon>
        <taxon>Thalassiosiraceae</taxon>
        <taxon>Thalassiosira</taxon>
    </lineage>
</organism>
<comment type="caution">
    <text evidence="1">The sequence shown here is derived from an EMBL/GenBank/DDBJ whole genome shotgun (WGS) entry which is preliminary data.</text>
</comment>